<dbReference type="EMBL" id="JAQMUH010000191">
    <property type="protein sequence ID" value="MDB9541345.1"/>
    <property type="molecule type" value="Genomic_DNA"/>
</dbReference>
<keyword evidence="11" id="KW-0472">Membrane</keyword>
<dbReference type="RefSeq" id="WP_271734770.1">
    <property type="nucleotide sequence ID" value="NZ_JANQDP010000001.1"/>
</dbReference>
<evidence type="ECO:0000256" key="4">
    <source>
        <dbReference type="ARBA" id="ARBA00022679"/>
    </source>
</evidence>
<keyword evidence="8 9" id="KW-0961">Cell wall biogenesis/degradation</keyword>
<evidence type="ECO:0000256" key="7">
    <source>
        <dbReference type="ARBA" id="ARBA00022984"/>
    </source>
</evidence>
<keyword evidence="14" id="KW-1185">Reference proteome</keyword>
<keyword evidence="7 9" id="KW-0573">Peptidoglycan synthesis</keyword>
<sequence length="239" mass="26528">MAMVRNESVARIVMFMCFGTAILSLAVHWRLTKIHSPMEPAYGSIMNDTILRELALGNKSTQQPVVENSGVSEISDTLSNTTQNNESFLKRPSVLPGESPNSQGLSTLKSSDIEVVVKLSDRRTYVYHTGEVIASYPIAIGKEGWETPTGSFRVRDMQKYPIWQHPITDKIFPSGPDSPLGDRWIGFWSDGRNEIGFHGTPDIHLLGLAISHGCLRMRNEDVRSLYNKLTVGTLVSVVP</sequence>
<accession>A0ABT5AVQ0</accession>
<keyword evidence="3" id="KW-0328">Glycosyltransferase</keyword>
<dbReference type="SUPFAM" id="SSF141523">
    <property type="entry name" value="L,D-transpeptidase catalytic domain-like"/>
    <property type="match status" value="1"/>
</dbReference>
<feature type="active site" description="Nucleophile" evidence="9">
    <location>
        <position position="214"/>
    </location>
</feature>
<evidence type="ECO:0000256" key="9">
    <source>
        <dbReference type="PROSITE-ProRule" id="PRU01373"/>
    </source>
</evidence>
<proteinExistence type="inferred from homology"/>
<evidence type="ECO:0000259" key="12">
    <source>
        <dbReference type="PROSITE" id="PS52029"/>
    </source>
</evidence>
<keyword evidence="11" id="KW-1133">Transmembrane helix</keyword>
<keyword evidence="11" id="KW-0812">Transmembrane</keyword>
<comment type="similarity">
    <text evidence="2">Belongs to the YkuD family.</text>
</comment>
<evidence type="ECO:0000256" key="10">
    <source>
        <dbReference type="SAM" id="MobiDB-lite"/>
    </source>
</evidence>
<dbReference type="Pfam" id="PF03734">
    <property type="entry name" value="YkuD"/>
    <property type="match status" value="1"/>
</dbReference>
<evidence type="ECO:0000256" key="2">
    <source>
        <dbReference type="ARBA" id="ARBA00005992"/>
    </source>
</evidence>
<evidence type="ECO:0000256" key="11">
    <source>
        <dbReference type="SAM" id="Phobius"/>
    </source>
</evidence>
<keyword evidence="5" id="KW-0378">Hydrolase</keyword>
<dbReference type="Proteomes" id="UP001212499">
    <property type="component" value="Unassembled WGS sequence"/>
</dbReference>
<dbReference type="PANTHER" id="PTHR30582:SF24">
    <property type="entry name" value="L,D-TRANSPEPTIDASE ERFK_SRFK-RELATED"/>
    <property type="match status" value="1"/>
</dbReference>
<feature type="active site" description="Proton donor/acceptor" evidence="9">
    <location>
        <position position="198"/>
    </location>
</feature>
<organism evidence="13 14">
    <name type="scientific">Anabaenopsis arnoldii</name>
    <dbReference type="NCBI Taxonomy" id="2152938"/>
    <lineage>
        <taxon>Bacteria</taxon>
        <taxon>Bacillati</taxon>
        <taxon>Cyanobacteriota</taxon>
        <taxon>Cyanophyceae</taxon>
        <taxon>Nostocales</taxon>
        <taxon>Nodulariaceae</taxon>
        <taxon>Anabaenopsis</taxon>
    </lineage>
</organism>
<dbReference type="CDD" id="cd16913">
    <property type="entry name" value="YkuD_like"/>
    <property type="match status" value="1"/>
</dbReference>
<evidence type="ECO:0000256" key="5">
    <source>
        <dbReference type="ARBA" id="ARBA00022801"/>
    </source>
</evidence>
<comment type="pathway">
    <text evidence="1 9">Cell wall biogenesis; peptidoglycan biosynthesis.</text>
</comment>
<feature type="domain" description="L,D-TPase catalytic" evidence="12">
    <location>
        <begin position="113"/>
        <end position="238"/>
    </location>
</feature>
<dbReference type="Gene3D" id="2.40.440.10">
    <property type="entry name" value="L,D-transpeptidase catalytic domain-like"/>
    <property type="match status" value="1"/>
</dbReference>
<dbReference type="PROSITE" id="PS52029">
    <property type="entry name" value="LD_TPASE"/>
    <property type="match status" value="1"/>
</dbReference>
<feature type="region of interest" description="Disordered" evidence="10">
    <location>
        <begin position="83"/>
        <end position="105"/>
    </location>
</feature>
<evidence type="ECO:0000256" key="1">
    <source>
        <dbReference type="ARBA" id="ARBA00004752"/>
    </source>
</evidence>
<name>A0ABT5AVQ0_9CYAN</name>
<evidence type="ECO:0000256" key="8">
    <source>
        <dbReference type="ARBA" id="ARBA00023316"/>
    </source>
</evidence>
<keyword evidence="4" id="KW-0808">Transferase</keyword>
<dbReference type="InterPro" id="IPR038063">
    <property type="entry name" value="Transpep_catalytic_dom"/>
</dbReference>
<reference evidence="13 14" key="1">
    <citation type="submission" date="2023-01" db="EMBL/GenBank/DDBJ databases">
        <title>Genomes from the Australian National Cyanobacteria Reference Collection.</title>
        <authorList>
            <person name="Willis A."/>
            <person name="Lee E.M.F."/>
        </authorList>
    </citation>
    <scope>NUCLEOTIDE SEQUENCE [LARGE SCALE GENOMIC DNA]</scope>
    <source>
        <strain evidence="13 14">CS-1033</strain>
    </source>
</reference>
<comment type="caution">
    <text evidence="13">The sequence shown here is derived from an EMBL/GenBank/DDBJ whole genome shotgun (WGS) entry which is preliminary data.</text>
</comment>
<dbReference type="InterPro" id="IPR005490">
    <property type="entry name" value="LD_TPept_cat_dom"/>
</dbReference>
<evidence type="ECO:0000256" key="6">
    <source>
        <dbReference type="ARBA" id="ARBA00022960"/>
    </source>
</evidence>
<evidence type="ECO:0000313" key="14">
    <source>
        <dbReference type="Proteomes" id="UP001212499"/>
    </source>
</evidence>
<evidence type="ECO:0000313" key="13">
    <source>
        <dbReference type="EMBL" id="MDB9541345.1"/>
    </source>
</evidence>
<dbReference type="PANTHER" id="PTHR30582">
    <property type="entry name" value="L,D-TRANSPEPTIDASE"/>
    <property type="match status" value="1"/>
</dbReference>
<evidence type="ECO:0000256" key="3">
    <source>
        <dbReference type="ARBA" id="ARBA00022676"/>
    </source>
</evidence>
<protein>
    <submittedName>
        <fullName evidence="13">L,D-transpeptidase</fullName>
    </submittedName>
</protein>
<gene>
    <name evidence="13" type="ORF">PN457_17070</name>
</gene>
<feature type="transmembrane region" description="Helical" evidence="11">
    <location>
        <begin position="12"/>
        <end position="31"/>
    </location>
</feature>
<keyword evidence="6 9" id="KW-0133">Cell shape</keyword>
<dbReference type="InterPro" id="IPR050979">
    <property type="entry name" value="LD-transpeptidase"/>
</dbReference>